<proteinExistence type="predicted"/>
<name>A0ABS6B132_9NOCA</name>
<protein>
    <submittedName>
        <fullName evidence="1">Alpha/beta hydrolase</fullName>
    </submittedName>
</protein>
<evidence type="ECO:0000313" key="2">
    <source>
        <dbReference type="Proteomes" id="UP000733379"/>
    </source>
</evidence>
<dbReference type="EMBL" id="JAHKNI010000006">
    <property type="protein sequence ID" value="MBU3063969.1"/>
    <property type="molecule type" value="Genomic_DNA"/>
</dbReference>
<gene>
    <name evidence="1" type="ORF">KO481_20850</name>
</gene>
<organism evidence="1 2">
    <name type="scientific">Nocardia albiluteola</name>
    <dbReference type="NCBI Taxonomy" id="2842303"/>
    <lineage>
        <taxon>Bacteria</taxon>
        <taxon>Bacillati</taxon>
        <taxon>Actinomycetota</taxon>
        <taxon>Actinomycetes</taxon>
        <taxon>Mycobacteriales</taxon>
        <taxon>Nocardiaceae</taxon>
        <taxon>Nocardia</taxon>
    </lineage>
</organism>
<dbReference type="RefSeq" id="WP_215918856.1">
    <property type="nucleotide sequence ID" value="NZ_JAHKNI010000006.1"/>
</dbReference>
<dbReference type="GO" id="GO:0016787">
    <property type="term" value="F:hydrolase activity"/>
    <property type="evidence" value="ECO:0007669"/>
    <property type="project" value="UniProtKB-KW"/>
</dbReference>
<comment type="caution">
    <text evidence="1">The sequence shown here is derived from an EMBL/GenBank/DDBJ whole genome shotgun (WGS) entry which is preliminary data.</text>
</comment>
<sequence>METRRIAVGDRAWTVRIGGEQFRHTVVLLPDAQAAADVYDQVCARLHTSDLRTIAFESIDGLDAPTVYSILDELGVPWANLAGCGAGADLAWQLAARGFGRVMGLVVAGRGHPAAPGADGVVADSTCPAVEIPTTVIATKRLPRTVAETAGRHVWGEFRVAQVDVAEPATEAAQELATEIVLRSGQW</sequence>
<dbReference type="Proteomes" id="UP000733379">
    <property type="component" value="Unassembled WGS sequence"/>
</dbReference>
<dbReference type="InterPro" id="IPR029058">
    <property type="entry name" value="AB_hydrolase_fold"/>
</dbReference>
<keyword evidence="2" id="KW-1185">Reference proteome</keyword>
<dbReference type="SUPFAM" id="SSF53474">
    <property type="entry name" value="alpha/beta-Hydrolases"/>
    <property type="match status" value="1"/>
</dbReference>
<evidence type="ECO:0000313" key="1">
    <source>
        <dbReference type="EMBL" id="MBU3063969.1"/>
    </source>
</evidence>
<accession>A0ABS6B132</accession>
<reference evidence="1 2" key="1">
    <citation type="submission" date="2021-06" db="EMBL/GenBank/DDBJ databases">
        <title>Actinomycetes sequencing.</title>
        <authorList>
            <person name="Shan Q."/>
        </authorList>
    </citation>
    <scope>NUCLEOTIDE SEQUENCE [LARGE SCALE GENOMIC DNA]</scope>
    <source>
        <strain evidence="1 2">NEAU-G5</strain>
    </source>
</reference>
<keyword evidence="1" id="KW-0378">Hydrolase</keyword>